<dbReference type="PANTHER" id="PTHR46485:SF5">
    <property type="entry name" value="CENTER DIVIDER, ISOFORM A"/>
    <property type="match status" value="1"/>
</dbReference>
<dbReference type="Gene3D" id="3.30.200.20">
    <property type="entry name" value="Phosphorylase Kinase, domain 1"/>
    <property type="match status" value="1"/>
</dbReference>
<evidence type="ECO:0000313" key="11">
    <source>
        <dbReference type="EMBL" id="EJU01777.1"/>
    </source>
</evidence>
<keyword evidence="4 7" id="KW-0547">Nucleotide-binding</keyword>
<dbReference type="PROSITE" id="PS50011">
    <property type="entry name" value="PROTEIN_KINASE_DOM"/>
    <property type="match status" value="1"/>
</dbReference>
<dbReference type="CDD" id="cd13999">
    <property type="entry name" value="STKc_MAP3K-like"/>
    <property type="match status" value="1"/>
</dbReference>
<keyword evidence="12" id="KW-1185">Reference proteome</keyword>
<dbReference type="InterPro" id="IPR001245">
    <property type="entry name" value="Ser-Thr/Tyr_kinase_cat_dom"/>
</dbReference>
<dbReference type="GO" id="GO:0005524">
    <property type="term" value="F:ATP binding"/>
    <property type="evidence" value="ECO:0007669"/>
    <property type="project" value="UniProtKB-UniRule"/>
</dbReference>
<dbReference type="Pfam" id="PF07714">
    <property type="entry name" value="PK_Tyr_Ser-Thr"/>
    <property type="match status" value="1"/>
</dbReference>
<dbReference type="PANTHER" id="PTHR46485">
    <property type="entry name" value="LIM DOMAIN KINASE 1"/>
    <property type="match status" value="1"/>
</dbReference>
<evidence type="ECO:0000259" key="10">
    <source>
        <dbReference type="PROSITE" id="PS50011"/>
    </source>
</evidence>
<dbReference type="PROSITE" id="PS00107">
    <property type="entry name" value="PROTEIN_KINASE_ATP"/>
    <property type="match status" value="1"/>
</dbReference>
<evidence type="ECO:0000256" key="3">
    <source>
        <dbReference type="ARBA" id="ARBA00022679"/>
    </source>
</evidence>
<dbReference type="InterPro" id="IPR050940">
    <property type="entry name" value="Actin_reg-Ser/Thr_kinase"/>
</dbReference>
<evidence type="ECO:0000256" key="5">
    <source>
        <dbReference type="ARBA" id="ARBA00022777"/>
    </source>
</evidence>
<dbReference type="InterPro" id="IPR011009">
    <property type="entry name" value="Kinase-like_dom_sf"/>
</dbReference>
<dbReference type="SMART" id="SM00220">
    <property type="entry name" value="S_TKc"/>
    <property type="match status" value="1"/>
</dbReference>
<dbReference type="PROSITE" id="PS00108">
    <property type="entry name" value="PROTEIN_KINASE_ST"/>
    <property type="match status" value="1"/>
</dbReference>
<sequence length="417" mass="46364">MQFDLIPYEDLKGDWHKLGSGSFGNVYKGTYLGTDVAIKEVLPSTDYDVRKYFEREWKLMREARHPNVVLFLGLSYAPDGRVFIISEFIENGNLRQYIFAKSKPFPWRLRLSFCIDIARALAYLHARKCVHRDIKGENLLLTSNGRLKITDFGFARITPRSPEEAKRLTYCGTDAYMSPEILMGDPFDLPTDVFSLGVIYCEIACRRVADDRTFKRAAPMYSLDPRELYALSSPGCPPELIQLALDCCSVFPAKRPSMVEVLSRLSAIEAQVLARGDEDLKPVGTIKFLTGVAGAGAGSRRPRQAPRIPSFGMGVGKDIRFSAIRIEDIQVPPRVSPIDVPASPPSEYGEEPETLQVEAAIEGEDDADDAPDEQDEPLVPDQPAVVKRTPSWAEYGSVMIGRSSMLGDRSGWSQAGT</sequence>
<feature type="binding site" evidence="7">
    <location>
        <position position="39"/>
    </location>
    <ligand>
        <name>ATP</name>
        <dbReference type="ChEBI" id="CHEBI:30616"/>
    </ligand>
</feature>
<accession>M5G7F0</accession>
<dbReference type="GO" id="GO:0004674">
    <property type="term" value="F:protein serine/threonine kinase activity"/>
    <property type="evidence" value="ECO:0007669"/>
    <property type="project" value="UniProtKB-KW"/>
</dbReference>
<evidence type="ECO:0000256" key="7">
    <source>
        <dbReference type="PROSITE-ProRule" id="PRU10141"/>
    </source>
</evidence>
<feature type="domain" description="Protein kinase" evidence="10">
    <location>
        <begin position="12"/>
        <end position="268"/>
    </location>
</feature>
<evidence type="ECO:0000313" key="12">
    <source>
        <dbReference type="Proteomes" id="UP000030653"/>
    </source>
</evidence>
<name>M5G7F0_DACPD</name>
<dbReference type="OrthoDB" id="4062651at2759"/>
<dbReference type="OMA" id="MNMIVPF"/>
<protein>
    <submittedName>
        <fullName evidence="11">Kinase-like protein</fullName>
    </submittedName>
</protein>
<dbReference type="InterPro" id="IPR008271">
    <property type="entry name" value="Ser/Thr_kinase_AS"/>
</dbReference>
<keyword evidence="2 8" id="KW-0723">Serine/threonine-protein kinase</keyword>
<dbReference type="GeneID" id="63690170"/>
<keyword evidence="6 7" id="KW-0067">ATP-binding</keyword>
<dbReference type="InterPro" id="IPR000719">
    <property type="entry name" value="Prot_kinase_dom"/>
</dbReference>
<evidence type="ECO:0000256" key="1">
    <source>
        <dbReference type="ARBA" id="ARBA00005843"/>
    </source>
</evidence>
<dbReference type="HOGENOM" id="CLU_000288_7_35_1"/>
<feature type="compositionally biased region" description="Acidic residues" evidence="9">
    <location>
        <begin position="364"/>
        <end position="378"/>
    </location>
</feature>
<dbReference type="InterPro" id="IPR017441">
    <property type="entry name" value="Protein_kinase_ATP_BS"/>
</dbReference>
<dbReference type="EMBL" id="JH795863">
    <property type="protein sequence ID" value="EJU01777.1"/>
    <property type="molecule type" value="Genomic_DNA"/>
</dbReference>
<evidence type="ECO:0000256" key="8">
    <source>
        <dbReference type="RuleBase" id="RU000304"/>
    </source>
</evidence>
<dbReference type="STRING" id="1858805.M5G7F0"/>
<keyword evidence="5 11" id="KW-0418">Kinase</keyword>
<dbReference type="Gene3D" id="1.10.510.10">
    <property type="entry name" value="Transferase(Phosphotransferase) domain 1"/>
    <property type="match status" value="1"/>
</dbReference>
<feature type="region of interest" description="Disordered" evidence="9">
    <location>
        <begin position="364"/>
        <end position="417"/>
    </location>
</feature>
<gene>
    <name evidence="11" type="ORF">DACRYDRAFT_52436</name>
</gene>
<dbReference type="RefSeq" id="XP_040628674.1">
    <property type="nucleotide sequence ID" value="XM_040775108.1"/>
</dbReference>
<evidence type="ECO:0000256" key="2">
    <source>
        <dbReference type="ARBA" id="ARBA00022527"/>
    </source>
</evidence>
<dbReference type="Proteomes" id="UP000030653">
    <property type="component" value="Unassembled WGS sequence"/>
</dbReference>
<reference evidence="11 12" key="1">
    <citation type="journal article" date="2012" name="Science">
        <title>The Paleozoic origin of enzymatic lignin decomposition reconstructed from 31 fungal genomes.</title>
        <authorList>
            <person name="Floudas D."/>
            <person name="Binder M."/>
            <person name="Riley R."/>
            <person name="Barry K."/>
            <person name="Blanchette R.A."/>
            <person name="Henrissat B."/>
            <person name="Martinez A.T."/>
            <person name="Otillar R."/>
            <person name="Spatafora J.W."/>
            <person name="Yadav J.S."/>
            <person name="Aerts A."/>
            <person name="Benoit I."/>
            <person name="Boyd A."/>
            <person name="Carlson A."/>
            <person name="Copeland A."/>
            <person name="Coutinho P.M."/>
            <person name="de Vries R.P."/>
            <person name="Ferreira P."/>
            <person name="Findley K."/>
            <person name="Foster B."/>
            <person name="Gaskell J."/>
            <person name="Glotzer D."/>
            <person name="Gorecki P."/>
            <person name="Heitman J."/>
            <person name="Hesse C."/>
            <person name="Hori C."/>
            <person name="Igarashi K."/>
            <person name="Jurgens J.A."/>
            <person name="Kallen N."/>
            <person name="Kersten P."/>
            <person name="Kohler A."/>
            <person name="Kuees U."/>
            <person name="Kumar T.K.A."/>
            <person name="Kuo A."/>
            <person name="LaButti K."/>
            <person name="Larrondo L.F."/>
            <person name="Lindquist E."/>
            <person name="Ling A."/>
            <person name="Lombard V."/>
            <person name="Lucas S."/>
            <person name="Lundell T."/>
            <person name="Martin R."/>
            <person name="McLaughlin D.J."/>
            <person name="Morgenstern I."/>
            <person name="Morin E."/>
            <person name="Murat C."/>
            <person name="Nagy L.G."/>
            <person name="Nolan M."/>
            <person name="Ohm R.A."/>
            <person name="Patyshakuliyeva A."/>
            <person name="Rokas A."/>
            <person name="Ruiz-Duenas F.J."/>
            <person name="Sabat G."/>
            <person name="Salamov A."/>
            <person name="Samejima M."/>
            <person name="Schmutz J."/>
            <person name="Slot J.C."/>
            <person name="St John F."/>
            <person name="Stenlid J."/>
            <person name="Sun H."/>
            <person name="Sun S."/>
            <person name="Syed K."/>
            <person name="Tsang A."/>
            <person name="Wiebenga A."/>
            <person name="Young D."/>
            <person name="Pisabarro A."/>
            <person name="Eastwood D.C."/>
            <person name="Martin F."/>
            <person name="Cullen D."/>
            <person name="Grigoriev I.V."/>
            <person name="Hibbett D.S."/>
        </authorList>
    </citation>
    <scope>NUCLEOTIDE SEQUENCE [LARGE SCALE GENOMIC DNA]</scope>
    <source>
        <strain evidence="11 12">DJM-731 SS1</strain>
    </source>
</reference>
<dbReference type="SUPFAM" id="SSF56112">
    <property type="entry name" value="Protein kinase-like (PK-like)"/>
    <property type="match status" value="1"/>
</dbReference>
<dbReference type="AlphaFoldDB" id="M5G7F0"/>
<dbReference type="PRINTS" id="PR00109">
    <property type="entry name" value="TYRKINASE"/>
</dbReference>
<keyword evidence="3" id="KW-0808">Transferase</keyword>
<feature type="region of interest" description="Disordered" evidence="9">
    <location>
        <begin position="334"/>
        <end position="353"/>
    </location>
</feature>
<evidence type="ECO:0000256" key="4">
    <source>
        <dbReference type="ARBA" id="ARBA00022741"/>
    </source>
</evidence>
<organism evidence="11 12">
    <name type="scientific">Dacryopinax primogenitus (strain DJM 731)</name>
    <name type="common">Brown rot fungus</name>
    <dbReference type="NCBI Taxonomy" id="1858805"/>
    <lineage>
        <taxon>Eukaryota</taxon>
        <taxon>Fungi</taxon>
        <taxon>Dikarya</taxon>
        <taxon>Basidiomycota</taxon>
        <taxon>Agaricomycotina</taxon>
        <taxon>Dacrymycetes</taxon>
        <taxon>Dacrymycetales</taxon>
        <taxon>Dacrymycetaceae</taxon>
        <taxon>Dacryopinax</taxon>
    </lineage>
</organism>
<comment type="similarity">
    <text evidence="1">Belongs to the protein kinase superfamily. TKL Ser/Thr protein kinase family.</text>
</comment>
<proteinExistence type="inferred from homology"/>
<evidence type="ECO:0000256" key="6">
    <source>
        <dbReference type="ARBA" id="ARBA00022840"/>
    </source>
</evidence>
<evidence type="ECO:0000256" key="9">
    <source>
        <dbReference type="SAM" id="MobiDB-lite"/>
    </source>
</evidence>